<comment type="subcellular location">
    <subcellularLocation>
        <location evidence="2">Secreted</location>
    </subcellularLocation>
    <subcellularLocation>
        <location evidence="1">Target cell membrane</location>
    </subcellularLocation>
</comment>
<evidence type="ECO:0000256" key="10">
    <source>
        <dbReference type="SAM" id="MobiDB-lite"/>
    </source>
</evidence>
<sequence>MDGFLGGTMLLVVAFGVSGASSPMLDVASMLTPLEAARMAIEDYNEGTGVPAVFRLLKLRNTHKTRFGWGVHFSMNFTVKETHCQKASSFRMGDCRYKPNGVSDRCVLLVSASSVIALNRHLIPDNHRLISVAFRELLKCSLGCSFGKNGATAANLTGLLCIGSHRANSGGRKKKSSPRPQMMEASPPQPQVEYYYPSSYSTAALKAVEAE</sequence>
<keyword evidence="13" id="KW-1185">Reference proteome</keyword>
<dbReference type="SUPFAM" id="SSF54403">
    <property type="entry name" value="Cystatin/monellin"/>
    <property type="match status" value="1"/>
</dbReference>
<dbReference type="PANTHER" id="PTHR10206">
    <property type="entry name" value="CATHELICIDIN"/>
    <property type="match status" value="1"/>
</dbReference>
<feature type="chain" id="PRO_5045083219" description="Vipericidin" evidence="11">
    <location>
        <begin position="20"/>
        <end position="211"/>
    </location>
</feature>
<evidence type="ECO:0000256" key="3">
    <source>
        <dbReference type="ARBA" id="ARBA00005320"/>
    </source>
</evidence>
<dbReference type="Gene3D" id="3.10.450.10">
    <property type="match status" value="1"/>
</dbReference>
<feature type="region of interest" description="Disordered" evidence="10">
    <location>
        <begin position="167"/>
        <end position="191"/>
    </location>
</feature>
<dbReference type="InterPro" id="IPR001894">
    <property type="entry name" value="Cathelicidin-like"/>
</dbReference>
<evidence type="ECO:0000256" key="4">
    <source>
        <dbReference type="ARBA" id="ARBA00022525"/>
    </source>
</evidence>
<evidence type="ECO:0000313" key="12">
    <source>
        <dbReference type="EMBL" id="KAH0627679.1"/>
    </source>
</evidence>
<dbReference type="Pfam" id="PF00666">
    <property type="entry name" value="Cathelicidins"/>
    <property type="match status" value="1"/>
</dbReference>
<protein>
    <recommendedName>
        <fullName evidence="9">Vipericidin</fullName>
    </recommendedName>
</protein>
<keyword evidence="4" id="KW-0964">Secreted</keyword>
<evidence type="ECO:0000256" key="11">
    <source>
        <dbReference type="SAM" id="SignalP"/>
    </source>
</evidence>
<dbReference type="PANTHER" id="PTHR10206:SF0">
    <property type="entry name" value="CATHELICIDIN B1-RELATED"/>
    <property type="match status" value="1"/>
</dbReference>
<reference evidence="12 13" key="1">
    <citation type="journal article" date="2022" name="Gigascience">
        <title>A chromosome-level genome assembly and annotation of the desert horned lizard, Phrynosoma platyrhinos, provides insight into chromosomal rearrangements among reptiles.</title>
        <authorList>
            <person name="Koochekian N."/>
            <person name="Ascanio A."/>
            <person name="Farleigh K."/>
            <person name="Card D.C."/>
            <person name="Schield D.R."/>
            <person name="Castoe T.A."/>
            <person name="Jezkova T."/>
        </authorList>
    </citation>
    <scope>NUCLEOTIDE SEQUENCE [LARGE SCALE GENOMIC DNA]</scope>
    <source>
        <strain evidence="12">NK-2021</strain>
    </source>
</reference>
<evidence type="ECO:0000313" key="13">
    <source>
        <dbReference type="Proteomes" id="UP000826234"/>
    </source>
</evidence>
<comment type="similarity">
    <text evidence="3">Belongs to the cathelicidin family.</text>
</comment>
<evidence type="ECO:0000256" key="9">
    <source>
        <dbReference type="ARBA" id="ARBA00030320"/>
    </source>
</evidence>
<keyword evidence="5" id="KW-1052">Target cell membrane</keyword>
<dbReference type="EMBL" id="JAIPUX010000521">
    <property type="protein sequence ID" value="KAH0627679.1"/>
    <property type="molecule type" value="Genomic_DNA"/>
</dbReference>
<evidence type="ECO:0000256" key="2">
    <source>
        <dbReference type="ARBA" id="ARBA00004613"/>
    </source>
</evidence>
<evidence type="ECO:0000256" key="6">
    <source>
        <dbReference type="ARBA" id="ARBA00023136"/>
    </source>
</evidence>
<proteinExistence type="inferred from homology"/>
<organism evidence="12 13">
    <name type="scientific">Phrynosoma platyrhinos</name>
    <name type="common">Desert horned lizard</name>
    <dbReference type="NCBI Taxonomy" id="52577"/>
    <lineage>
        <taxon>Eukaryota</taxon>
        <taxon>Metazoa</taxon>
        <taxon>Chordata</taxon>
        <taxon>Craniata</taxon>
        <taxon>Vertebrata</taxon>
        <taxon>Euteleostomi</taxon>
        <taxon>Lepidosauria</taxon>
        <taxon>Squamata</taxon>
        <taxon>Bifurcata</taxon>
        <taxon>Unidentata</taxon>
        <taxon>Episquamata</taxon>
        <taxon>Toxicofera</taxon>
        <taxon>Iguania</taxon>
        <taxon>Phrynosomatidae</taxon>
        <taxon>Phrynosomatinae</taxon>
        <taxon>Phrynosoma</taxon>
    </lineage>
</organism>
<keyword evidence="6" id="KW-0472">Membrane</keyword>
<keyword evidence="11" id="KW-0732">Signal</keyword>
<evidence type="ECO:0000256" key="5">
    <source>
        <dbReference type="ARBA" id="ARBA00022537"/>
    </source>
</evidence>
<evidence type="ECO:0000256" key="8">
    <source>
        <dbReference type="ARBA" id="ARBA00023298"/>
    </source>
</evidence>
<gene>
    <name evidence="12" type="ORF">JD844_003775</name>
</gene>
<feature type="signal peptide" evidence="11">
    <location>
        <begin position="1"/>
        <end position="19"/>
    </location>
</feature>
<dbReference type="Proteomes" id="UP000826234">
    <property type="component" value="Unassembled WGS sequence"/>
</dbReference>
<keyword evidence="8" id="KW-1053">Target membrane</keyword>
<name>A0ABQ7TDU7_PHRPL</name>
<evidence type="ECO:0000256" key="7">
    <source>
        <dbReference type="ARBA" id="ARBA00023157"/>
    </source>
</evidence>
<accession>A0ABQ7TDU7</accession>
<dbReference type="InterPro" id="IPR046350">
    <property type="entry name" value="Cystatin_sf"/>
</dbReference>
<evidence type="ECO:0000256" key="1">
    <source>
        <dbReference type="ARBA" id="ARBA00004175"/>
    </source>
</evidence>
<keyword evidence="7" id="KW-1015">Disulfide bond</keyword>
<comment type="caution">
    <text evidence="12">The sequence shown here is derived from an EMBL/GenBank/DDBJ whole genome shotgun (WGS) entry which is preliminary data.</text>
</comment>